<proteinExistence type="inferred from homology"/>
<accession>A0A4Q7PS66</accession>
<evidence type="ECO:0000256" key="2">
    <source>
        <dbReference type="ARBA" id="ARBA00008857"/>
    </source>
</evidence>
<evidence type="ECO:0000256" key="6">
    <source>
        <dbReference type="PROSITE-ProRule" id="PRU01248"/>
    </source>
</evidence>
<evidence type="ECO:0000256" key="3">
    <source>
        <dbReference type="ARBA" id="ARBA00022908"/>
    </source>
</evidence>
<dbReference type="Pfam" id="PF14659">
    <property type="entry name" value="Phage_int_SAM_3"/>
    <property type="match status" value="1"/>
</dbReference>
<keyword evidence="4 6" id="KW-0238">DNA-binding</keyword>
<dbReference type="InterPro" id="IPR044068">
    <property type="entry name" value="CB"/>
</dbReference>
<evidence type="ECO:0000256" key="5">
    <source>
        <dbReference type="ARBA" id="ARBA00023172"/>
    </source>
</evidence>
<evidence type="ECO:0000313" key="9">
    <source>
        <dbReference type="EMBL" id="RZT02120.1"/>
    </source>
</evidence>
<protein>
    <submittedName>
        <fullName evidence="9">Site-specific recombinase XerD</fullName>
    </submittedName>
</protein>
<feature type="domain" description="Core-binding (CB)" evidence="8">
    <location>
        <begin position="69"/>
        <end position="160"/>
    </location>
</feature>
<dbReference type="PROSITE" id="PS51900">
    <property type="entry name" value="CB"/>
    <property type="match status" value="1"/>
</dbReference>
<evidence type="ECO:0000313" key="10">
    <source>
        <dbReference type="Proteomes" id="UP000292927"/>
    </source>
</evidence>
<comment type="similarity">
    <text evidence="2">Belongs to the 'phage' integrase family.</text>
</comment>
<dbReference type="Pfam" id="PF00589">
    <property type="entry name" value="Phage_integrase"/>
    <property type="match status" value="1"/>
</dbReference>
<dbReference type="PROSITE" id="PS51898">
    <property type="entry name" value="TYR_RECOMBINASE"/>
    <property type="match status" value="1"/>
</dbReference>
<comment type="caution">
    <text evidence="9">The sequence shown here is derived from an EMBL/GenBank/DDBJ whole genome shotgun (WGS) entry which is preliminary data.</text>
</comment>
<dbReference type="InterPro" id="IPR010998">
    <property type="entry name" value="Integrase_recombinase_N"/>
</dbReference>
<organism evidence="9 10">
    <name type="scientific">Cuneatibacter caecimuris</name>
    <dbReference type="NCBI Taxonomy" id="1796618"/>
    <lineage>
        <taxon>Bacteria</taxon>
        <taxon>Bacillati</taxon>
        <taxon>Bacillota</taxon>
        <taxon>Clostridia</taxon>
        <taxon>Lachnospirales</taxon>
        <taxon>Lachnospiraceae</taxon>
        <taxon>Cuneatibacter</taxon>
    </lineage>
</organism>
<dbReference type="InterPro" id="IPR002104">
    <property type="entry name" value="Integrase_catalytic"/>
</dbReference>
<dbReference type="InterPro" id="IPR013762">
    <property type="entry name" value="Integrase-like_cat_sf"/>
</dbReference>
<dbReference type="Proteomes" id="UP000292927">
    <property type="component" value="Unassembled WGS sequence"/>
</dbReference>
<evidence type="ECO:0000256" key="4">
    <source>
        <dbReference type="ARBA" id="ARBA00023125"/>
    </source>
</evidence>
<dbReference type="InterPro" id="IPR011010">
    <property type="entry name" value="DNA_brk_join_enz"/>
</dbReference>
<sequence length="440" mass="50458">MANITKRGNTYRVRVLKGRDSGGRQLFESATFTPDPNKTEKQNQKALDLFVIEFEQKVKNGKYLDGEKISFREFAEIWLKEHAAGHLAPGTFNSYSDLLERHILPTIGPMKLSKIQPRTLNSLYRKLLEKQRGNKSTGTLSAATVKRCHAVISSIYSTAMKWNVCTENPCERTEPPRQARNTEDIKYFTLEETERFLAILDKPMVCPRKAHDRTDDTGKPYHVGEYVELQPIPQQLKLFFYMALFLGCRRGELIALQWRDIDLDRQSVSINKSTSYSGGSQVITKRPKNRTSRREISVPSFLVDMLRAWRKEQMRLALSLGTAWEGKRRKEEFDQNFLFIQWDGKQMHPSTPYHAFQKIIRRYNAALPAGETPLPVIPLHGLRHTSATMLISQNVDVRTVSGRLGHSQASTTMNIYAHSLKKMDEVAAETLENLLIKKNC</sequence>
<dbReference type="InterPro" id="IPR004107">
    <property type="entry name" value="Integrase_SAM-like_N"/>
</dbReference>
<keyword evidence="3" id="KW-0229">DNA integration</keyword>
<dbReference type="GO" id="GO:0003677">
    <property type="term" value="F:DNA binding"/>
    <property type="evidence" value="ECO:0007669"/>
    <property type="project" value="UniProtKB-UniRule"/>
</dbReference>
<dbReference type="EMBL" id="SGXF01000001">
    <property type="protein sequence ID" value="RZT02120.1"/>
    <property type="molecule type" value="Genomic_DNA"/>
</dbReference>
<evidence type="ECO:0000256" key="1">
    <source>
        <dbReference type="ARBA" id="ARBA00003283"/>
    </source>
</evidence>
<dbReference type="Gene3D" id="1.10.150.130">
    <property type="match status" value="1"/>
</dbReference>
<dbReference type="OrthoDB" id="9803188at2"/>
<dbReference type="SUPFAM" id="SSF56349">
    <property type="entry name" value="DNA breaking-rejoining enzymes"/>
    <property type="match status" value="1"/>
</dbReference>
<dbReference type="RefSeq" id="WP_130432216.1">
    <property type="nucleotide sequence ID" value="NZ_SGXF01000001.1"/>
</dbReference>
<dbReference type="GO" id="GO:0006310">
    <property type="term" value="P:DNA recombination"/>
    <property type="evidence" value="ECO:0007669"/>
    <property type="project" value="UniProtKB-KW"/>
</dbReference>
<dbReference type="AlphaFoldDB" id="A0A4Q7PS66"/>
<reference evidence="9 10" key="1">
    <citation type="submission" date="2019-02" db="EMBL/GenBank/DDBJ databases">
        <title>Genomic Encyclopedia of Type Strains, Phase IV (KMG-IV): sequencing the most valuable type-strain genomes for metagenomic binning, comparative biology and taxonomic classification.</title>
        <authorList>
            <person name="Goeker M."/>
        </authorList>
    </citation>
    <scope>NUCLEOTIDE SEQUENCE [LARGE SCALE GENOMIC DNA]</scope>
    <source>
        <strain evidence="9 10">DSM 29486</strain>
    </source>
</reference>
<name>A0A4Q7PS66_9FIRM</name>
<dbReference type="CDD" id="cd01189">
    <property type="entry name" value="INT_ICEBs1_C_like"/>
    <property type="match status" value="1"/>
</dbReference>
<dbReference type="PANTHER" id="PTHR30349">
    <property type="entry name" value="PHAGE INTEGRASE-RELATED"/>
    <property type="match status" value="1"/>
</dbReference>
<comment type="function">
    <text evidence="1">Site-specific tyrosine recombinase, which acts by catalyzing the cutting and rejoining of the recombining DNA molecules.</text>
</comment>
<keyword evidence="10" id="KW-1185">Reference proteome</keyword>
<evidence type="ECO:0000259" key="7">
    <source>
        <dbReference type="PROSITE" id="PS51898"/>
    </source>
</evidence>
<keyword evidence="5" id="KW-0233">DNA recombination</keyword>
<dbReference type="InterPro" id="IPR050090">
    <property type="entry name" value="Tyrosine_recombinase_XerCD"/>
</dbReference>
<dbReference type="GO" id="GO:0015074">
    <property type="term" value="P:DNA integration"/>
    <property type="evidence" value="ECO:0007669"/>
    <property type="project" value="UniProtKB-KW"/>
</dbReference>
<feature type="domain" description="Tyr recombinase" evidence="7">
    <location>
        <begin position="183"/>
        <end position="429"/>
    </location>
</feature>
<dbReference type="PANTHER" id="PTHR30349:SF91">
    <property type="entry name" value="INTA PROTEIN"/>
    <property type="match status" value="1"/>
</dbReference>
<evidence type="ECO:0000259" key="8">
    <source>
        <dbReference type="PROSITE" id="PS51900"/>
    </source>
</evidence>
<gene>
    <name evidence="9" type="ORF">EV209_0225</name>
</gene>
<dbReference type="Gene3D" id="1.10.443.10">
    <property type="entry name" value="Intergrase catalytic core"/>
    <property type="match status" value="1"/>
</dbReference>